<keyword evidence="3" id="KW-1185">Reference proteome</keyword>
<reference evidence="2 3" key="1">
    <citation type="submission" date="2023-03" db="EMBL/GenBank/DDBJ databases">
        <title>Novosphingobium cyanobacteriorum sp. nov., isolated from a eutrophic reservoir during the Microcystis bloom period.</title>
        <authorList>
            <person name="Kang M."/>
            <person name="Le V."/>
            <person name="Ko S.-R."/>
            <person name="Lee S.-A."/>
            <person name="Ahn C.-Y."/>
        </authorList>
    </citation>
    <scope>NUCLEOTIDE SEQUENCE [LARGE SCALE GENOMIC DNA]</scope>
    <source>
        <strain evidence="2 3">HBC54</strain>
    </source>
</reference>
<dbReference type="PRINTS" id="PR00111">
    <property type="entry name" value="ABHYDROLASE"/>
</dbReference>
<dbReference type="Gene3D" id="3.40.50.1820">
    <property type="entry name" value="alpha/beta hydrolase"/>
    <property type="match status" value="1"/>
</dbReference>
<dbReference type="GO" id="GO:0016787">
    <property type="term" value="F:hydrolase activity"/>
    <property type="evidence" value="ECO:0007669"/>
    <property type="project" value="UniProtKB-KW"/>
</dbReference>
<keyword evidence="2" id="KW-0378">Hydrolase</keyword>
<comment type="caution">
    <text evidence="2">The sequence shown here is derived from an EMBL/GenBank/DDBJ whole genome shotgun (WGS) entry which is preliminary data.</text>
</comment>
<dbReference type="PANTHER" id="PTHR43798">
    <property type="entry name" value="MONOACYLGLYCEROL LIPASE"/>
    <property type="match status" value="1"/>
</dbReference>
<dbReference type="EMBL" id="JAROCY010000004">
    <property type="protein sequence ID" value="MDF8332553.1"/>
    <property type="molecule type" value="Genomic_DNA"/>
</dbReference>
<name>A0ABT6CGZ7_9SPHN</name>
<dbReference type="InterPro" id="IPR050266">
    <property type="entry name" value="AB_hydrolase_sf"/>
</dbReference>
<accession>A0ABT6CGZ7</accession>
<organism evidence="2 3">
    <name type="scientific">Novosphingobium cyanobacteriorum</name>
    <dbReference type="NCBI Taxonomy" id="3024215"/>
    <lineage>
        <taxon>Bacteria</taxon>
        <taxon>Pseudomonadati</taxon>
        <taxon>Pseudomonadota</taxon>
        <taxon>Alphaproteobacteria</taxon>
        <taxon>Sphingomonadales</taxon>
        <taxon>Sphingomonadaceae</taxon>
        <taxon>Novosphingobium</taxon>
    </lineage>
</organism>
<dbReference type="Proteomes" id="UP001222770">
    <property type="component" value="Unassembled WGS sequence"/>
</dbReference>
<dbReference type="SUPFAM" id="SSF53474">
    <property type="entry name" value="alpha/beta-Hydrolases"/>
    <property type="match status" value="1"/>
</dbReference>
<evidence type="ECO:0000313" key="2">
    <source>
        <dbReference type="EMBL" id="MDF8332553.1"/>
    </source>
</evidence>
<dbReference type="RefSeq" id="WP_277275763.1">
    <property type="nucleotide sequence ID" value="NZ_JAROCY010000004.1"/>
</dbReference>
<evidence type="ECO:0000313" key="3">
    <source>
        <dbReference type="Proteomes" id="UP001222770"/>
    </source>
</evidence>
<gene>
    <name evidence="2" type="ORF">POM99_05005</name>
</gene>
<dbReference type="Pfam" id="PF12697">
    <property type="entry name" value="Abhydrolase_6"/>
    <property type="match status" value="1"/>
</dbReference>
<dbReference type="PANTHER" id="PTHR43798:SF33">
    <property type="entry name" value="HYDROLASE, PUTATIVE (AFU_ORTHOLOGUE AFUA_2G14860)-RELATED"/>
    <property type="match status" value="1"/>
</dbReference>
<dbReference type="InterPro" id="IPR029058">
    <property type="entry name" value="AB_hydrolase_fold"/>
</dbReference>
<dbReference type="InterPro" id="IPR000073">
    <property type="entry name" value="AB_hydrolase_1"/>
</dbReference>
<evidence type="ECO:0000259" key="1">
    <source>
        <dbReference type="Pfam" id="PF12697"/>
    </source>
</evidence>
<sequence>MADYELRSWTSRDGLRLCYRDYVGPDDRPPLLCLHGLTRNARDFAGLADRLGGKWRLIVPEMRGRGDSDYARDPMTYNPAQYADDLEVLLADLAFDRFVTIGTSMGGLLSMMLAAANPARIAGALLNDIGPVIDPVGLARIRDYVGQGRSFETWMHAARALQESQRDAYPDYGISDWLAMAKRLMVLGSGGRIAFDYDMKIGVPFEQPAGAAPEVDLWPLFDALAQAPMLIVRGERSDILSAETAGQMAARASGAELLVLPRTGHAPTLDEPDCVAAIDRLLSRVG</sequence>
<protein>
    <submittedName>
        <fullName evidence="2">Alpha/beta hydrolase</fullName>
    </submittedName>
</protein>
<feature type="domain" description="AB hydrolase-1" evidence="1">
    <location>
        <begin position="31"/>
        <end position="273"/>
    </location>
</feature>
<proteinExistence type="predicted"/>